<dbReference type="GO" id="GO:0008643">
    <property type="term" value="P:carbohydrate transport"/>
    <property type="evidence" value="ECO:0007669"/>
    <property type="project" value="InterPro"/>
</dbReference>
<dbReference type="InterPro" id="IPR038673">
    <property type="entry name" value="OprB_sf"/>
</dbReference>
<organism evidence="3 4">
    <name type="scientific">Crateriforma conspicua</name>
    <dbReference type="NCBI Taxonomy" id="2527996"/>
    <lineage>
        <taxon>Bacteria</taxon>
        <taxon>Pseudomonadati</taxon>
        <taxon>Planctomycetota</taxon>
        <taxon>Planctomycetia</taxon>
        <taxon>Planctomycetales</taxon>
        <taxon>Planctomycetaceae</taxon>
        <taxon>Crateriforma</taxon>
    </lineage>
</organism>
<sequence length="452" mass="49089" precursor="true">MRLVNWSATAATGSSCFRWLATAILTLQFFAVPACDAFAQAFCDGGVACDAYGVDACDGCDAYVCDDDCHCGSLLKRFRADMADCGITFQNNLTQFYFGTVSGGLEREFAYGGHGDYVANLDLGKAGIHDGLLVKLRAEHRFGESAGPFTGSFLPATLATELPVANSTELYLTNVLFTQFLSERFAVYAGKLDTLDGDLNAYAHGRGIRQFSNTAFIVNPLALRTIPYSTLGCGFFILGAEGTPLLNFTVLNPTDTADSDGFDELFAEGVSLSTELRFATPLMGKPGHQLFGFTWSSRDYVALGQDPRIILPNVPINRADGSWSFYWNTDQALWVDPCDPTRHWGYFARAGVADEDANPLSYLLNFGLGGASPLRRGDSFGAGYFYSGTSDEIGPFLQIPFGPIDDGQGVELFYNIQVGESLTVTPDFQWLDSARENVEDAYVMGLRANLAF</sequence>
<dbReference type="PROSITE" id="PS51257">
    <property type="entry name" value="PROKAR_LIPOPROTEIN"/>
    <property type="match status" value="1"/>
</dbReference>
<feature type="chain" id="PRO_5023159531" evidence="2">
    <location>
        <begin position="35"/>
        <end position="452"/>
    </location>
</feature>
<dbReference type="InterPro" id="IPR007049">
    <property type="entry name" value="Carb-sel_porin_OprB"/>
</dbReference>
<evidence type="ECO:0000313" key="3">
    <source>
        <dbReference type="EMBL" id="TWU65622.1"/>
    </source>
</evidence>
<dbReference type="PANTHER" id="PTHR37944">
    <property type="entry name" value="PORIN B"/>
    <property type="match status" value="1"/>
</dbReference>
<name>A0A5C6FR30_9PLAN</name>
<proteinExistence type="inferred from homology"/>
<dbReference type="OrthoDB" id="177316at2"/>
<dbReference type="Proteomes" id="UP000316476">
    <property type="component" value="Unassembled WGS sequence"/>
</dbReference>
<dbReference type="InterPro" id="IPR052932">
    <property type="entry name" value="OprB_Porin"/>
</dbReference>
<gene>
    <name evidence="3" type="ORF">V7x_11700</name>
</gene>
<dbReference type="EMBL" id="SJPZ01000001">
    <property type="protein sequence ID" value="TWU65622.1"/>
    <property type="molecule type" value="Genomic_DNA"/>
</dbReference>
<dbReference type="AlphaFoldDB" id="A0A5C6FR30"/>
<accession>A0A5C6FR30</accession>
<dbReference type="Gene3D" id="2.40.160.180">
    <property type="entry name" value="Carbohydrate-selective porin OprB"/>
    <property type="match status" value="1"/>
</dbReference>
<evidence type="ECO:0000256" key="2">
    <source>
        <dbReference type="RuleBase" id="RU363072"/>
    </source>
</evidence>
<evidence type="ECO:0000313" key="4">
    <source>
        <dbReference type="Proteomes" id="UP000316476"/>
    </source>
</evidence>
<evidence type="ECO:0000256" key="1">
    <source>
        <dbReference type="ARBA" id="ARBA00008769"/>
    </source>
</evidence>
<comment type="caution">
    <text evidence="3">The sequence shown here is derived from an EMBL/GenBank/DDBJ whole genome shotgun (WGS) entry which is preliminary data.</text>
</comment>
<dbReference type="Pfam" id="PF04966">
    <property type="entry name" value="OprB"/>
    <property type="match status" value="1"/>
</dbReference>
<protein>
    <submittedName>
        <fullName evidence="3">Carbohydrate-selective porin, OprB family</fullName>
    </submittedName>
</protein>
<comment type="similarity">
    <text evidence="1 2">Belongs to the OprB family.</text>
</comment>
<dbReference type="GO" id="GO:0016020">
    <property type="term" value="C:membrane"/>
    <property type="evidence" value="ECO:0007669"/>
    <property type="project" value="InterPro"/>
</dbReference>
<feature type="signal peptide" evidence="2">
    <location>
        <begin position="1"/>
        <end position="34"/>
    </location>
</feature>
<dbReference type="PANTHER" id="PTHR37944:SF1">
    <property type="entry name" value="PORIN B"/>
    <property type="match status" value="1"/>
</dbReference>
<keyword evidence="2" id="KW-0732">Signal</keyword>
<reference evidence="3 4" key="1">
    <citation type="submission" date="2019-02" db="EMBL/GenBank/DDBJ databases">
        <title>Deep-cultivation of Planctomycetes and their phenomic and genomic characterization uncovers novel biology.</title>
        <authorList>
            <person name="Wiegand S."/>
            <person name="Jogler M."/>
            <person name="Boedeker C."/>
            <person name="Pinto D."/>
            <person name="Vollmers J."/>
            <person name="Rivas-Marin E."/>
            <person name="Kohn T."/>
            <person name="Peeters S.H."/>
            <person name="Heuer A."/>
            <person name="Rast P."/>
            <person name="Oberbeckmann S."/>
            <person name="Bunk B."/>
            <person name="Jeske O."/>
            <person name="Meyerdierks A."/>
            <person name="Storesund J.E."/>
            <person name="Kallscheuer N."/>
            <person name="Luecker S."/>
            <person name="Lage O.M."/>
            <person name="Pohl T."/>
            <person name="Merkel B.J."/>
            <person name="Hornburger P."/>
            <person name="Mueller R.-W."/>
            <person name="Bruemmer F."/>
            <person name="Labrenz M."/>
            <person name="Spormann A.M."/>
            <person name="Op Den Camp H."/>
            <person name="Overmann J."/>
            <person name="Amann R."/>
            <person name="Jetten M.S.M."/>
            <person name="Mascher T."/>
            <person name="Medema M.H."/>
            <person name="Devos D.P."/>
            <person name="Kaster A.-K."/>
            <person name="Ovreas L."/>
            <person name="Rohde M."/>
            <person name="Galperin M.Y."/>
            <person name="Jogler C."/>
        </authorList>
    </citation>
    <scope>NUCLEOTIDE SEQUENCE [LARGE SCALE GENOMIC DNA]</scope>
    <source>
        <strain evidence="3 4">V7</strain>
    </source>
</reference>
<dbReference type="GO" id="GO:0015288">
    <property type="term" value="F:porin activity"/>
    <property type="evidence" value="ECO:0007669"/>
    <property type="project" value="InterPro"/>
</dbReference>